<gene>
    <name evidence="9" type="ORF">JBW_01650</name>
</gene>
<evidence type="ECO:0000313" key="9">
    <source>
        <dbReference type="EMBL" id="AJQ27000.1"/>
    </source>
</evidence>
<dbReference type="InterPro" id="IPR000620">
    <property type="entry name" value="EamA_dom"/>
</dbReference>
<keyword evidence="4 7" id="KW-0812">Transmembrane</keyword>
<feature type="transmembrane region" description="Helical" evidence="7">
    <location>
        <begin position="267"/>
        <end position="289"/>
    </location>
</feature>
<dbReference type="GO" id="GO:0005886">
    <property type="term" value="C:plasma membrane"/>
    <property type="evidence" value="ECO:0007669"/>
    <property type="project" value="UniProtKB-SubCell"/>
</dbReference>
<keyword evidence="3" id="KW-1003">Cell membrane</keyword>
<dbReference type="InterPro" id="IPR037185">
    <property type="entry name" value="EmrE-like"/>
</dbReference>
<reference evidence="10" key="2">
    <citation type="submission" date="2015-02" db="EMBL/GenBank/DDBJ databases">
        <title>Complete Genome Sequence of Pelosinus fermentans JBW45.</title>
        <authorList>
            <person name="De Leon K.B."/>
            <person name="Utturkar S.M."/>
            <person name="Camilleri L.B."/>
            <person name="Arkin A.P."/>
            <person name="Fields M.W."/>
            <person name="Brown S.D."/>
            <person name="Wall J.D."/>
        </authorList>
    </citation>
    <scope>NUCLEOTIDE SEQUENCE [LARGE SCALE GENOMIC DNA]</scope>
    <source>
        <strain evidence="10">JBW45</strain>
    </source>
</reference>
<accession>I9DMV9</accession>
<organism evidence="9 10">
    <name type="scientific">Pelosinus fermentans JBW45</name>
    <dbReference type="NCBI Taxonomy" id="1192197"/>
    <lineage>
        <taxon>Bacteria</taxon>
        <taxon>Bacillati</taxon>
        <taxon>Bacillota</taxon>
        <taxon>Negativicutes</taxon>
        <taxon>Selenomonadales</taxon>
        <taxon>Sporomusaceae</taxon>
        <taxon>Pelosinus</taxon>
    </lineage>
</organism>
<evidence type="ECO:0000256" key="4">
    <source>
        <dbReference type="ARBA" id="ARBA00022692"/>
    </source>
</evidence>
<evidence type="ECO:0000313" key="10">
    <source>
        <dbReference type="Proteomes" id="UP000005361"/>
    </source>
</evidence>
<dbReference type="KEGG" id="pft:JBW_01650"/>
<evidence type="ECO:0000256" key="1">
    <source>
        <dbReference type="ARBA" id="ARBA00004651"/>
    </source>
</evidence>
<evidence type="ECO:0000256" key="5">
    <source>
        <dbReference type="ARBA" id="ARBA00022989"/>
    </source>
</evidence>
<feature type="transmembrane region" description="Helical" evidence="7">
    <location>
        <begin position="211"/>
        <end position="232"/>
    </location>
</feature>
<comment type="similarity">
    <text evidence="2">Belongs to the EamA transporter family.</text>
</comment>
<dbReference type="OrthoDB" id="9804865at2"/>
<dbReference type="InterPro" id="IPR051258">
    <property type="entry name" value="Diverse_Substrate_Transporter"/>
</dbReference>
<sequence precursor="true">MKFKANLLLLLTAAIWGFAFVALRVGVEYIGPFTFTAIRFALGSLFLLPFIFYNNKFRNKNEAGNEARKSWQVGLLAGLILFIAVSFQQVGLKYTTAGKAAFITCLYIVLVPIMGVFLKKYITISTWFGSIFAVIGLYLLCVKEGFIISYGDFLQLIGTFFWTAHILLIDHFARRIEAFKLAFFQFMTCALLSLGSALVQETVTIRALLQAGIPILYGGIFSVGIGHTLQIIGQKYTFPSHTATILSMQTVFAAFGGYLLLGELLGLQEILGCIFMIVGMFLPQIPALAQKRYAKS</sequence>
<feature type="transmembrane region" description="Helical" evidence="7">
    <location>
        <begin position="146"/>
        <end position="169"/>
    </location>
</feature>
<evidence type="ECO:0000259" key="8">
    <source>
        <dbReference type="Pfam" id="PF00892"/>
    </source>
</evidence>
<dbReference type="RefSeq" id="WP_007952718.1">
    <property type="nucleotide sequence ID" value="NZ_CP010978.1"/>
</dbReference>
<dbReference type="Proteomes" id="UP000005361">
    <property type="component" value="Chromosome"/>
</dbReference>
<protein>
    <recommendedName>
        <fullName evidence="8">EamA domain-containing protein</fullName>
    </recommendedName>
</protein>
<dbReference type="PANTHER" id="PTHR42920:SF5">
    <property type="entry name" value="EAMA DOMAIN-CONTAINING PROTEIN"/>
    <property type="match status" value="1"/>
</dbReference>
<evidence type="ECO:0000256" key="7">
    <source>
        <dbReference type="SAM" id="Phobius"/>
    </source>
</evidence>
<feature type="transmembrane region" description="Helical" evidence="7">
    <location>
        <begin position="36"/>
        <end position="53"/>
    </location>
</feature>
<dbReference type="AlphaFoldDB" id="I9DMV9"/>
<feature type="domain" description="EamA" evidence="8">
    <location>
        <begin position="5"/>
        <end position="140"/>
    </location>
</feature>
<comment type="subcellular location">
    <subcellularLocation>
        <location evidence="1">Cell membrane</location>
        <topology evidence="1">Multi-pass membrane protein</topology>
    </subcellularLocation>
</comment>
<reference evidence="9 10" key="1">
    <citation type="journal article" date="2015" name="Genome Announc.">
        <title>Complete Genome Sequence of Pelosinus fermentans JBW45, a Member of a Remarkably Competitive Group of Negativicutes in the Firmicutes Phylum.</title>
        <authorList>
            <person name="De Leon K.B."/>
            <person name="Utturkar S.M."/>
            <person name="Camilleri L.B."/>
            <person name="Elias D.A."/>
            <person name="Arkin A.P."/>
            <person name="Fields M.W."/>
            <person name="Brown S.D."/>
            <person name="Wall J.D."/>
        </authorList>
    </citation>
    <scope>NUCLEOTIDE SEQUENCE [LARGE SCALE GENOMIC DNA]</scope>
    <source>
        <strain evidence="9 10">JBW45</strain>
    </source>
</reference>
<feature type="transmembrane region" description="Helical" evidence="7">
    <location>
        <begin position="73"/>
        <end position="91"/>
    </location>
</feature>
<evidence type="ECO:0000256" key="3">
    <source>
        <dbReference type="ARBA" id="ARBA00022475"/>
    </source>
</evidence>
<feature type="transmembrane region" description="Helical" evidence="7">
    <location>
        <begin position="244"/>
        <end position="261"/>
    </location>
</feature>
<keyword evidence="5 7" id="KW-1133">Transmembrane helix</keyword>
<evidence type="ECO:0000256" key="2">
    <source>
        <dbReference type="ARBA" id="ARBA00007362"/>
    </source>
</evidence>
<dbReference type="STRING" id="1192197.JBW_01650"/>
<feature type="transmembrane region" description="Helical" evidence="7">
    <location>
        <begin position="124"/>
        <end position="140"/>
    </location>
</feature>
<dbReference type="EMBL" id="CP010978">
    <property type="protein sequence ID" value="AJQ27000.1"/>
    <property type="molecule type" value="Genomic_DNA"/>
</dbReference>
<dbReference type="Pfam" id="PF00892">
    <property type="entry name" value="EamA"/>
    <property type="match status" value="2"/>
</dbReference>
<name>I9DMV9_9FIRM</name>
<proteinExistence type="inferred from homology"/>
<dbReference type="HOGENOM" id="CLU_033863_21_2_9"/>
<feature type="domain" description="EamA" evidence="8">
    <location>
        <begin position="150"/>
        <end position="282"/>
    </location>
</feature>
<evidence type="ECO:0000256" key="6">
    <source>
        <dbReference type="ARBA" id="ARBA00023136"/>
    </source>
</evidence>
<dbReference type="SUPFAM" id="SSF103481">
    <property type="entry name" value="Multidrug resistance efflux transporter EmrE"/>
    <property type="match status" value="2"/>
</dbReference>
<dbReference type="PANTHER" id="PTHR42920">
    <property type="entry name" value="OS03G0707200 PROTEIN-RELATED"/>
    <property type="match status" value="1"/>
</dbReference>
<feature type="transmembrane region" description="Helical" evidence="7">
    <location>
        <begin position="181"/>
        <end position="199"/>
    </location>
</feature>
<feature type="transmembrane region" description="Helical" evidence="7">
    <location>
        <begin position="97"/>
        <end position="117"/>
    </location>
</feature>
<keyword evidence="6 7" id="KW-0472">Membrane</keyword>